<gene>
    <name evidence="1" type="ORF">C5U62_20990</name>
</gene>
<sequence length="178" mass="20292">MLLTRLQPLDELLQRHRPALGKDFIGYRNHVYRVINFCNLLVDANAHQLEKLAIAGAFHDLGIWTASTFDYLPPSLQLAEAHLDEIARPEWKSEVLAMIELHHKIGAATAHPGSLVESFRRADWIDVSLGLISFGIPRDARRQVFSAFPDAGFHLRLVQLSAKQCLTRPWKPLPMLRW</sequence>
<protein>
    <recommendedName>
        <fullName evidence="3">Phosphohydrolase</fullName>
    </recommendedName>
</protein>
<evidence type="ECO:0000313" key="1">
    <source>
        <dbReference type="EMBL" id="PUA43126.1"/>
    </source>
</evidence>
<comment type="caution">
    <text evidence="1">The sequence shown here is derived from an EMBL/GenBank/DDBJ whole genome shotgun (WGS) entry which is preliminary data.</text>
</comment>
<dbReference type="AlphaFoldDB" id="A0A2T6GG72"/>
<accession>A0A2T6GG72</accession>
<dbReference type="Gene3D" id="1.10.3210.10">
    <property type="entry name" value="Hypothetical protein af1432"/>
    <property type="match status" value="1"/>
</dbReference>
<dbReference type="SUPFAM" id="SSF109604">
    <property type="entry name" value="HD-domain/PDEase-like"/>
    <property type="match status" value="1"/>
</dbReference>
<reference evidence="1 2" key="1">
    <citation type="submission" date="2018-03" db="EMBL/GenBank/DDBJ databases">
        <title>Draft genome sequence of the plant growth promoting rhizobacterium Pseudomonas protegens strain BNJ-SS-45 isolated from wheat (Triticum aestivum) rhizosphere.</title>
        <authorList>
            <person name="Bajpai A."/>
            <person name="Shende K."/>
            <person name="Meena N."/>
            <person name="Upadhyayula S.R."/>
            <person name="Suravajhala P."/>
            <person name="Medicherla K.M."/>
            <person name="Johri B.N."/>
        </authorList>
    </citation>
    <scope>NUCLEOTIDE SEQUENCE [LARGE SCALE GENOMIC DNA]</scope>
    <source>
        <strain evidence="1 2">BNJ-SS-45</strain>
    </source>
</reference>
<name>A0A2T6GG72_9PSED</name>
<dbReference type="Proteomes" id="UP000244178">
    <property type="component" value="Unassembled WGS sequence"/>
</dbReference>
<dbReference type="EMBL" id="PYJM01000005">
    <property type="protein sequence ID" value="PUA43126.1"/>
    <property type="molecule type" value="Genomic_DNA"/>
</dbReference>
<evidence type="ECO:0008006" key="3">
    <source>
        <dbReference type="Google" id="ProtNLM"/>
    </source>
</evidence>
<evidence type="ECO:0000313" key="2">
    <source>
        <dbReference type="Proteomes" id="UP000244178"/>
    </source>
</evidence>
<proteinExistence type="predicted"/>
<organism evidence="1 2">
    <name type="scientific">Pseudomonas protegens</name>
    <dbReference type="NCBI Taxonomy" id="380021"/>
    <lineage>
        <taxon>Bacteria</taxon>
        <taxon>Pseudomonadati</taxon>
        <taxon>Pseudomonadota</taxon>
        <taxon>Gammaproteobacteria</taxon>
        <taxon>Pseudomonadales</taxon>
        <taxon>Pseudomonadaceae</taxon>
        <taxon>Pseudomonas</taxon>
    </lineage>
</organism>
<dbReference type="RefSeq" id="WP_108545474.1">
    <property type="nucleotide sequence ID" value="NZ_PYJM01000005.1"/>
</dbReference>